<reference evidence="4" key="1">
    <citation type="submission" date="2016-10" db="EMBL/GenBank/DDBJ databases">
        <authorList>
            <person name="Varghese N."/>
            <person name="Submissions S."/>
        </authorList>
    </citation>
    <scope>NUCLEOTIDE SEQUENCE [LARGE SCALE GENOMIC DNA]</scope>
    <source>
        <strain evidence="4">DSM 21743</strain>
    </source>
</reference>
<feature type="transmembrane region" description="Helical" evidence="1">
    <location>
        <begin position="224"/>
        <end position="242"/>
    </location>
</feature>
<keyword evidence="3" id="KW-0645">Protease</keyword>
<gene>
    <name evidence="3" type="ORF">SAMN04488544_4019</name>
</gene>
<dbReference type="GO" id="GO:0080120">
    <property type="term" value="P:CAAX-box protein maturation"/>
    <property type="evidence" value="ECO:0007669"/>
    <property type="project" value="UniProtKB-ARBA"/>
</dbReference>
<dbReference type="GO" id="GO:0006508">
    <property type="term" value="P:proteolysis"/>
    <property type="evidence" value="ECO:0007669"/>
    <property type="project" value="UniProtKB-KW"/>
</dbReference>
<organism evidence="3 4">
    <name type="scientific">Microlunatus sagamiharensis</name>
    <dbReference type="NCBI Taxonomy" id="546874"/>
    <lineage>
        <taxon>Bacteria</taxon>
        <taxon>Bacillati</taxon>
        <taxon>Actinomycetota</taxon>
        <taxon>Actinomycetes</taxon>
        <taxon>Propionibacteriales</taxon>
        <taxon>Propionibacteriaceae</taxon>
        <taxon>Microlunatus</taxon>
    </lineage>
</organism>
<feature type="transmembrane region" description="Helical" evidence="1">
    <location>
        <begin position="249"/>
        <end position="268"/>
    </location>
</feature>
<dbReference type="Pfam" id="PF02517">
    <property type="entry name" value="Rce1-like"/>
    <property type="match status" value="1"/>
</dbReference>
<keyword evidence="1" id="KW-0812">Transmembrane</keyword>
<evidence type="ECO:0000256" key="1">
    <source>
        <dbReference type="SAM" id="Phobius"/>
    </source>
</evidence>
<protein>
    <submittedName>
        <fullName evidence="3">CAAX protease self-immunity</fullName>
    </submittedName>
</protein>
<keyword evidence="4" id="KW-1185">Reference proteome</keyword>
<dbReference type="EMBL" id="LT629799">
    <property type="protein sequence ID" value="SDV04668.1"/>
    <property type="molecule type" value="Genomic_DNA"/>
</dbReference>
<feature type="transmembrane region" description="Helical" evidence="1">
    <location>
        <begin position="37"/>
        <end position="57"/>
    </location>
</feature>
<feature type="transmembrane region" description="Helical" evidence="1">
    <location>
        <begin position="127"/>
        <end position="148"/>
    </location>
</feature>
<keyword evidence="1" id="KW-0472">Membrane</keyword>
<accession>A0A1H2NH95</accession>
<dbReference type="AlphaFoldDB" id="A0A1H2NH95"/>
<evidence type="ECO:0000259" key="2">
    <source>
        <dbReference type="Pfam" id="PF02517"/>
    </source>
</evidence>
<dbReference type="GO" id="GO:0004175">
    <property type="term" value="F:endopeptidase activity"/>
    <property type="evidence" value="ECO:0007669"/>
    <property type="project" value="UniProtKB-ARBA"/>
</dbReference>
<feature type="domain" description="CAAX prenyl protease 2/Lysostaphin resistance protein A-like" evidence="2">
    <location>
        <begin position="168"/>
        <end position="259"/>
    </location>
</feature>
<dbReference type="RefSeq" id="WP_407940233.1">
    <property type="nucleotide sequence ID" value="NZ_LT629799.1"/>
</dbReference>
<keyword evidence="3" id="KW-0378">Hydrolase</keyword>
<evidence type="ECO:0000313" key="3">
    <source>
        <dbReference type="EMBL" id="SDV04668.1"/>
    </source>
</evidence>
<dbReference type="Proteomes" id="UP000198825">
    <property type="component" value="Chromosome I"/>
</dbReference>
<proteinExistence type="predicted"/>
<dbReference type="STRING" id="546874.SAMN04488544_4019"/>
<keyword evidence="1" id="KW-1133">Transmembrane helix</keyword>
<dbReference type="InterPro" id="IPR003675">
    <property type="entry name" value="Rce1/LyrA-like_dom"/>
</dbReference>
<evidence type="ECO:0000313" key="4">
    <source>
        <dbReference type="Proteomes" id="UP000198825"/>
    </source>
</evidence>
<feature type="transmembrane region" description="Helical" evidence="1">
    <location>
        <begin position="86"/>
        <end position="107"/>
    </location>
</feature>
<name>A0A1H2NH95_9ACTN</name>
<sequence>MAMALRERLVGPSGWSGLVLHPPALPDVARSRYGFEIFLVLGLSLGRSAVYSILSIVERETRGVPLAAQTSTLNSSATPDRPWLDLGYQLVGIGFAMVPVLLALYLLNATNAPAGRLVGLVPPRPRIDLLGGVVIAACIGIPGLGLYLGARALGFNTDVQASGLGDHWWTIPVLVLSAAQNAALEEVIMVGYLVVRLRQLGWAMPAVIAFSAVVRGSYHLYQGYGGFVGNLIMGVVFVLVFLRWRRVTPLVVAHTLLDVAAFVGYAVIAPRVSWL</sequence>